<dbReference type="EC" id="2.1.1.222" evidence="2"/>
<dbReference type="SUPFAM" id="SSF53335">
    <property type="entry name" value="S-adenosyl-L-methionine-dependent methyltransferases"/>
    <property type="match status" value="1"/>
</dbReference>
<dbReference type="Gene3D" id="3.40.50.150">
    <property type="entry name" value="Vaccinia Virus protein VP39"/>
    <property type="match status" value="1"/>
</dbReference>
<keyword evidence="3" id="KW-1185">Reference proteome</keyword>
<dbReference type="Pfam" id="PF13649">
    <property type="entry name" value="Methyltransf_25"/>
    <property type="match status" value="1"/>
</dbReference>
<keyword evidence="2" id="KW-0808">Transferase</keyword>
<sequence>MNNEKNDPDIFGKAIKAYFESGDEEDITVHSPDFDDDVIPVPYLFRSYKEMPPLEKKALTLAKGRVLDVGCGAGSHVLYLQKEKKLAVTAIDTSEGAIEICKKRGITDARKLAFEDLSEEKYDTILMLMNGTGIVGKMRNLDAFFKKLRSLLNPEGQVLIDSSDLVYLFDTDEDGGVWVDAAHGYYGELTYSLSYKGETSKTFDWLYLDFDSLYLASAKNGFNCELVKKGEHYDYLARLTLKKS</sequence>
<evidence type="ECO:0000313" key="3">
    <source>
        <dbReference type="Proteomes" id="UP001597100"/>
    </source>
</evidence>
<dbReference type="GO" id="GO:0102208">
    <property type="term" value="F:2-polyprenyl-6-hydroxyphenol methylase activity"/>
    <property type="evidence" value="ECO:0007669"/>
    <property type="project" value="UniProtKB-EC"/>
</dbReference>
<dbReference type="GO" id="GO:0032259">
    <property type="term" value="P:methylation"/>
    <property type="evidence" value="ECO:0007669"/>
    <property type="project" value="UniProtKB-KW"/>
</dbReference>
<dbReference type="InterPro" id="IPR050723">
    <property type="entry name" value="CFA/CMAS"/>
</dbReference>
<proteinExistence type="predicted"/>
<dbReference type="EC" id="2.1.1.64" evidence="2"/>
<evidence type="ECO:0000313" key="2">
    <source>
        <dbReference type="EMBL" id="MFD0976255.1"/>
    </source>
</evidence>
<dbReference type="PANTHER" id="PTHR43667">
    <property type="entry name" value="CYCLOPROPANE-FATTY-ACYL-PHOSPHOLIPID SYNTHASE"/>
    <property type="match status" value="1"/>
</dbReference>
<dbReference type="InterPro" id="IPR029063">
    <property type="entry name" value="SAM-dependent_MTases_sf"/>
</dbReference>
<dbReference type="GO" id="GO:0061542">
    <property type="term" value="F:3-demethylubiquinol 3-O-methyltransferase activity"/>
    <property type="evidence" value="ECO:0007669"/>
    <property type="project" value="UniProtKB-EC"/>
</dbReference>
<dbReference type="PANTHER" id="PTHR43667:SF2">
    <property type="entry name" value="FATTY ACID C-METHYL TRANSFERASE"/>
    <property type="match status" value="1"/>
</dbReference>
<organism evidence="2 3">
    <name type="scientific">Salinimicrobium gaetbulicola</name>
    <dbReference type="NCBI Taxonomy" id="999702"/>
    <lineage>
        <taxon>Bacteria</taxon>
        <taxon>Pseudomonadati</taxon>
        <taxon>Bacteroidota</taxon>
        <taxon>Flavobacteriia</taxon>
        <taxon>Flavobacteriales</taxon>
        <taxon>Flavobacteriaceae</taxon>
        <taxon>Salinimicrobium</taxon>
    </lineage>
</organism>
<reference evidence="3" key="1">
    <citation type="journal article" date="2019" name="Int. J. Syst. Evol. Microbiol.">
        <title>The Global Catalogue of Microorganisms (GCM) 10K type strain sequencing project: providing services to taxonomists for standard genome sequencing and annotation.</title>
        <authorList>
            <consortium name="The Broad Institute Genomics Platform"/>
            <consortium name="The Broad Institute Genome Sequencing Center for Infectious Disease"/>
            <person name="Wu L."/>
            <person name="Ma J."/>
        </authorList>
    </citation>
    <scope>NUCLEOTIDE SEQUENCE [LARGE SCALE GENOMIC DNA]</scope>
    <source>
        <strain evidence="3">CCUG 60898</strain>
    </source>
</reference>
<keyword evidence="2" id="KW-0489">Methyltransferase</keyword>
<feature type="domain" description="Methyltransferase" evidence="1">
    <location>
        <begin position="66"/>
        <end position="156"/>
    </location>
</feature>
<dbReference type="Proteomes" id="UP001597100">
    <property type="component" value="Unassembled WGS sequence"/>
</dbReference>
<gene>
    <name evidence="2" type="ORF">ACFQ1G_05585</name>
</gene>
<dbReference type="EMBL" id="JBHTJP010000032">
    <property type="protein sequence ID" value="MFD0976255.1"/>
    <property type="molecule type" value="Genomic_DNA"/>
</dbReference>
<dbReference type="RefSeq" id="WP_380737416.1">
    <property type="nucleotide sequence ID" value="NZ_JBHTJP010000032.1"/>
</dbReference>
<dbReference type="InterPro" id="IPR041698">
    <property type="entry name" value="Methyltransf_25"/>
</dbReference>
<name>A0ABW3IEK9_9FLAO</name>
<evidence type="ECO:0000259" key="1">
    <source>
        <dbReference type="Pfam" id="PF13649"/>
    </source>
</evidence>
<protein>
    <submittedName>
        <fullName evidence="2">Class I SAM-dependent methyltransferase</fullName>
        <ecNumber evidence="2">2.1.1.222</ecNumber>
        <ecNumber evidence="2">2.1.1.64</ecNumber>
    </submittedName>
</protein>
<comment type="caution">
    <text evidence="2">The sequence shown here is derived from an EMBL/GenBank/DDBJ whole genome shotgun (WGS) entry which is preliminary data.</text>
</comment>
<accession>A0ABW3IEK9</accession>
<dbReference type="CDD" id="cd02440">
    <property type="entry name" value="AdoMet_MTases"/>
    <property type="match status" value="1"/>
</dbReference>